<keyword evidence="5" id="KW-1185">Reference proteome</keyword>
<dbReference type="Pfam" id="PF00440">
    <property type="entry name" value="TetR_N"/>
    <property type="match status" value="1"/>
</dbReference>
<dbReference type="InterPro" id="IPR009057">
    <property type="entry name" value="Homeodomain-like_sf"/>
</dbReference>
<evidence type="ECO:0000313" key="5">
    <source>
        <dbReference type="Proteomes" id="UP001155820"/>
    </source>
</evidence>
<dbReference type="Pfam" id="PF17932">
    <property type="entry name" value="TetR_C_24"/>
    <property type="match status" value="1"/>
</dbReference>
<comment type="caution">
    <text evidence="4">The sequence shown here is derived from an EMBL/GenBank/DDBJ whole genome shotgun (WGS) entry which is preliminary data.</text>
</comment>
<dbReference type="AlphaFoldDB" id="A0AA44EFI3"/>
<protein>
    <submittedName>
        <fullName evidence="4">TetR/AcrR family transcriptional regulator</fullName>
    </submittedName>
</protein>
<dbReference type="SUPFAM" id="SSF48498">
    <property type="entry name" value="Tetracyclin repressor-like, C-terminal domain"/>
    <property type="match status" value="1"/>
</dbReference>
<dbReference type="PROSITE" id="PS50977">
    <property type="entry name" value="HTH_TETR_2"/>
    <property type="match status" value="1"/>
</dbReference>
<keyword evidence="4" id="KW-0614">Plasmid</keyword>
<feature type="domain" description="HTH tetR-type" evidence="3">
    <location>
        <begin position="27"/>
        <end position="87"/>
    </location>
</feature>
<dbReference type="GO" id="GO:0003700">
    <property type="term" value="F:DNA-binding transcription factor activity"/>
    <property type="evidence" value="ECO:0007669"/>
    <property type="project" value="TreeGrafter"/>
</dbReference>
<geneLocation type="plasmid" evidence="4">
    <name>unnamed2</name>
</geneLocation>
<evidence type="ECO:0000256" key="2">
    <source>
        <dbReference type="PROSITE-ProRule" id="PRU00335"/>
    </source>
</evidence>
<dbReference type="EMBL" id="JABRWM010000002">
    <property type="protein sequence ID" value="NRF17766.1"/>
    <property type="molecule type" value="Genomic_DNA"/>
</dbReference>
<dbReference type="PANTHER" id="PTHR30055:SF226">
    <property type="entry name" value="HTH-TYPE TRANSCRIPTIONAL REGULATOR PKSA"/>
    <property type="match status" value="1"/>
</dbReference>
<dbReference type="PANTHER" id="PTHR30055">
    <property type="entry name" value="HTH-TYPE TRANSCRIPTIONAL REGULATOR RUTR"/>
    <property type="match status" value="1"/>
</dbReference>
<reference evidence="4" key="1">
    <citation type="submission" date="2019-07" db="EMBL/GenBank/DDBJ databases">
        <title>FDA dAtabase for Regulatory Grade micrObial Sequences (FDA-ARGOS): Supporting development and validation of Infectious Disease Dx tests.</title>
        <authorList>
            <person name="Bachman M."/>
            <person name="Young C."/>
            <person name="Tallon L."/>
            <person name="Sadzewicz L."/>
            <person name="Vavikolanu K."/>
            <person name="Mehta A."/>
            <person name="Aluvathingal J."/>
            <person name="Nadendla S."/>
            <person name="Nandy P."/>
            <person name="Geyer C."/>
            <person name="Yan Y."/>
            <person name="Sichtig H."/>
        </authorList>
    </citation>
    <scope>NUCLEOTIDE SEQUENCE</scope>
    <source>
        <strain evidence="4">FDAARGOS_618</strain>
        <plasmid evidence="4">unnamed2</plasmid>
    </source>
</reference>
<dbReference type="Proteomes" id="UP001155820">
    <property type="component" value="Unassembled WGS sequence"/>
</dbReference>
<sequence length="209" mass="23593">MTAGNGPRSTKDVSGLLAVALRDTGITDRHCEILEAAAALFAERGYAATSVRDIGERVGLLGGSLYHYIKSKEALFVRIHDIALQIAEDRVRSAIEPITDPWERLEIACITMMEIQLDPASLTMPLMNDFISAPAEIRDRLVDKRDRFELVFRDLIAELPLDAEYDRGIYRLLLLTLLNNVSNWYRPGRMNPSDIGRQIATIFRHRGRN</sequence>
<dbReference type="InterPro" id="IPR036271">
    <property type="entry name" value="Tet_transcr_reg_TetR-rel_C_sf"/>
</dbReference>
<dbReference type="InterPro" id="IPR041490">
    <property type="entry name" value="KstR2_TetR_C"/>
</dbReference>
<evidence type="ECO:0000256" key="1">
    <source>
        <dbReference type="ARBA" id="ARBA00023125"/>
    </source>
</evidence>
<dbReference type="Gene3D" id="1.10.10.60">
    <property type="entry name" value="Homeodomain-like"/>
    <property type="match status" value="1"/>
</dbReference>
<dbReference type="PRINTS" id="PR00455">
    <property type="entry name" value="HTHTETR"/>
</dbReference>
<accession>A0AA44EFI3</accession>
<keyword evidence="1 2" id="KW-0238">DNA-binding</keyword>
<dbReference type="InterPro" id="IPR001647">
    <property type="entry name" value="HTH_TetR"/>
</dbReference>
<dbReference type="GO" id="GO:0000976">
    <property type="term" value="F:transcription cis-regulatory region binding"/>
    <property type="evidence" value="ECO:0007669"/>
    <property type="project" value="TreeGrafter"/>
</dbReference>
<name>A0AA44EFI3_9HYPH</name>
<feature type="DNA-binding region" description="H-T-H motif" evidence="2">
    <location>
        <begin position="50"/>
        <end position="69"/>
    </location>
</feature>
<organism evidence="4 5">
    <name type="scientific">Agrobacterium pusense</name>
    <dbReference type="NCBI Taxonomy" id="648995"/>
    <lineage>
        <taxon>Bacteria</taxon>
        <taxon>Pseudomonadati</taxon>
        <taxon>Pseudomonadota</taxon>
        <taxon>Alphaproteobacteria</taxon>
        <taxon>Hyphomicrobiales</taxon>
        <taxon>Rhizobiaceae</taxon>
        <taxon>Rhizobium/Agrobacterium group</taxon>
        <taxon>Agrobacterium</taxon>
    </lineage>
</organism>
<gene>
    <name evidence="4" type="ORF">FOB26_01170</name>
</gene>
<proteinExistence type="predicted"/>
<dbReference type="SUPFAM" id="SSF46689">
    <property type="entry name" value="Homeodomain-like"/>
    <property type="match status" value="1"/>
</dbReference>
<evidence type="ECO:0000313" key="4">
    <source>
        <dbReference type="EMBL" id="NRF17766.1"/>
    </source>
</evidence>
<dbReference type="InterPro" id="IPR050109">
    <property type="entry name" value="HTH-type_TetR-like_transc_reg"/>
</dbReference>
<evidence type="ECO:0000259" key="3">
    <source>
        <dbReference type="PROSITE" id="PS50977"/>
    </source>
</evidence>
<dbReference type="Gene3D" id="1.10.357.10">
    <property type="entry name" value="Tetracycline Repressor, domain 2"/>
    <property type="match status" value="1"/>
</dbReference>